<dbReference type="InterPro" id="IPR017946">
    <property type="entry name" value="PLC-like_Pdiesterase_TIM-brl"/>
</dbReference>
<dbReference type="Proteomes" id="UP000284375">
    <property type="component" value="Unassembled WGS sequence"/>
</dbReference>
<dbReference type="PANTHER" id="PTHR13593">
    <property type="match status" value="1"/>
</dbReference>
<sequence>MPSAATLRTATVLALAAAATMMTTTVLAACNGEDALCDRLYSNVTFVGSHDSAFVGKLLADNQLISVADQLALGVRFLQAQTHDKDGTIEMCHTSCLELDAGSLADYLAPVKTFMDANPDEVVTLLLTNGDGIAVADYADVFSAAGLEEYVFTPSGTLALDGWPTLQTMIDNGTRLVVWMDYNADTSSVPYILDEFSYYFETHYDVTDSSFPDCSIDRPSGASGDGRMGIVNHMLHLEILGIQIPDELSADTTNSVDSISAQAAICEGLYGRDPNVVLLDYVNLGDAMGAQAALNGL</sequence>
<feature type="signal peptide" evidence="1">
    <location>
        <begin position="1"/>
        <end position="28"/>
    </location>
</feature>
<reference evidence="2 3" key="1">
    <citation type="submission" date="2015-09" db="EMBL/GenBank/DDBJ databases">
        <title>Host preference determinants of Valsa canker pathogens revealed by comparative genomics.</title>
        <authorList>
            <person name="Yin Z."/>
            <person name="Huang L."/>
        </authorList>
    </citation>
    <scope>NUCLEOTIDE SEQUENCE [LARGE SCALE GENOMIC DNA]</scope>
    <source>
        <strain evidence="2 3">YSFL</strain>
    </source>
</reference>
<dbReference type="InterPro" id="IPR051057">
    <property type="entry name" value="PI-PLC_domain"/>
</dbReference>
<comment type="caution">
    <text evidence="2">The sequence shown here is derived from an EMBL/GenBank/DDBJ whole genome shotgun (WGS) entry which is preliminary data.</text>
</comment>
<evidence type="ECO:0000256" key="1">
    <source>
        <dbReference type="SAM" id="SignalP"/>
    </source>
</evidence>
<dbReference type="Gene3D" id="3.20.20.190">
    <property type="entry name" value="Phosphatidylinositol (PI) phosphodiesterase"/>
    <property type="match status" value="1"/>
</dbReference>
<dbReference type="PANTHER" id="PTHR13593:SF146">
    <property type="entry name" value="PLC-LIKE PHOSPHODIESTERASE"/>
    <property type="match status" value="1"/>
</dbReference>
<feature type="chain" id="PRO_5019310940" description="Phosphatidylinositol-specific phospholipase C X domain-containing protein" evidence="1">
    <location>
        <begin position="29"/>
        <end position="297"/>
    </location>
</feature>
<proteinExistence type="predicted"/>
<organism evidence="2 3">
    <name type="scientific">Cytospora chrysosperma</name>
    <name type="common">Cytospora canker fungus</name>
    <name type="synonym">Sphaeria chrysosperma</name>
    <dbReference type="NCBI Taxonomy" id="252740"/>
    <lineage>
        <taxon>Eukaryota</taxon>
        <taxon>Fungi</taxon>
        <taxon>Dikarya</taxon>
        <taxon>Ascomycota</taxon>
        <taxon>Pezizomycotina</taxon>
        <taxon>Sordariomycetes</taxon>
        <taxon>Sordariomycetidae</taxon>
        <taxon>Diaporthales</taxon>
        <taxon>Cytosporaceae</taxon>
        <taxon>Cytospora</taxon>
    </lineage>
</organism>
<dbReference type="GO" id="GO:0008081">
    <property type="term" value="F:phosphoric diester hydrolase activity"/>
    <property type="evidence" value="ECO:0007669"/>
    <property type="project" value="InterPro"/>
</dbReference>
<keyword evidence="3" id="KW-1185">Reference proteome</keyword>
<dbReference type="AlphaFoldDB" id="A0A423VZP6"/>
<accession>A0A423VZP6</accession>
<dbReference type="OrthoDB" id="7984201at2759"/>
<name>A0A423VZP6_CYTCH</name>
<evidence type="ECO:0000313" key="3">
    <source>
        <dbReference type="Proteomes" id="UP000284375"/>
    </source>
</evidence>
<evidence type="ECO:0008006" key="4">
    <source>
        <dbReference type="Google" id="ProtNLM"/>
    </source>
</evidence>
<dbReference type="EMBL" id="LJZO01000020">
    <property type="protein sequence ID" value="ROV96481.1"/>
    <property type="molecule type" value="Genomic_DNA"/>
</dbReference>
<keyword evidence="1" id="KW-0732">Signal</keyword>
<dbReference type="Pfam" id="PF26146">
    <property type="entry name" value="PI-PLC_X"/>
    <property type="match status" value="1"/>
</dbReference>
<dbReference type="SUPFAM" id="SSF51695">
    <property type="entry name" value="PLC-like phosphodiesterases"/>
    <property type="match status" value="1"/>
</dbReference>
<evidence type="ECO:0000313" key="2">
    <source>
        <dbReference type="EMBL" id="ROV96481.1"/>
    </source>
</evidence>
<dbReference type="STRING" id="252740.A0A423VZP6"/>
<dbReference type="GO" id="GO:0006629">
    <property type="term" value="P:lipid metabolic process"/>
    <property type="evidence" value="ECO:0007669"/>
    <property type="project" value="InterPro"/>
</dbReference>
<protein>
    <recommendedName>
        <fullName evidence="4">Phosphatidylinositol-specific phospholipase C X domain-containing protein</fullName>
    </recommendedName>
</protein>
<gene>
    <name evidence="2" type="ORF">VSDG_05461</name>
</gene>